<feature type="domain" description="EamA" evidence="7">
    <location>
        <begin position="16"/>
        <end position="150"/>
    </location>
</feature>
<dbReference type="EMBL" id="JAWJYN010000001">
    <property type="protein sequence ID" value="MDZ8160258.1"/>
    <property type="molecule type" value="Genomic_DNA"/>
</dbReference>
<evidence type="ECO:0000256" key="1">
    <source>
        <dbReference type="ARBA" id="ARBA00004141"/>
    </source>
</evidence>
<feature type="transmembrane region" description="Helical" evidence="6">
    <location>
        <begin position="191"/>
        <end position="217"/>
    </location>
</feature>
<comment type="caution">
    <text evidence="8">The sequence shown here is derived from an EMBL/GenBank/DDBJ whole genome shotgun (WGS) entry which is preliminary data.</text>
</comment>
<dbReference type="InterPro" id="IPR037185">
    <property type="entry name" value="EmrE-like"/>
</dbReference>
<evidence type="ECO:0000313" key="9">
    <source>
        <dbReference type="Proteomes" id="UP001291912"/>
    </source>
</evidence>
<dbReference type="InterPro" id="IPR050638">
    <property type="entry name" value="AA-Vitamin_Transporters"/>
</dbReference>
<evidence type="ECO:0000313" key="8">
    <source>
        <dbReference type="EMBL" id="MDZ8160258.1"/>
    </source>
</evidence>
<evidence type="ECO:0000256" key="4">
    <source>
        <dbReference type="ARBA" id="ARBA00022989"/>
    </source>
</evidence>
<dbReference type="PANTHER" id="PTHR32322">
    <property type="entry name" value="INNER MEMBRANE TRANSPORTER"/>
    <property type="match status" value="1"/>
</dbReference>
<dbReference type="RefSeq" id="WP_194423007.1">
    <property type="nucleotide sequence ID" value="NZ_BAAAPT010000001.1"/>
</dbReference>
<feature type="transmembrane region" description="Helical" evidence="6">
    <location>
        <begin position="81"/>
        <end position="100"/>
    </location>
</feature>
<evidence type="ECO:0000256" key="6">
    <source>
        <dbReference type="SAM" id="Phobius"/>
    </source>
</evidence>
<feature type="transmembrane region" description="Helical" evidence="6">
    <location>
        <begin position="261"/>
        <end position="281"/>
    </location>
</feature>
<evidence type="ECO:0000256" key="3">
    <source>
        <dbReference type="ARBA" id="ARBA00022692"/>
    </source>
</evidence>
<feature type="transmembrane region" description="Helical" evidence="6">
    <location>
        <begin position="287"/>
        <end position="306"/>
    </location>
</feature>
<proteinExistence type="inferred from homology"/>
<feature type="transmembrane region" description="Helical" evidence="6">
    <location>
        <begin position="106"/>
        <end position="125"/>
    </location>
</feature>
<sequence length="324" mass="32583">MSTVANDTRVGTAAGGLAFALVAAVAFGLSGSLGKGLLDIGWTAGSATLVRVGIAAVLLAAPGVMALRGRWSALRRAVPTVLLYGLFAVAGAQLCFFFAVEQMDVGVALLVEYTAPVAVMLWLWLRRGQRPGGLTVAGAVVAAVGLLLLLGVLGGVAVSMGGIAWALGAMVGLAVYYIVSGDDSHGLPPVTLAAGGLVVAVVILAGAAVVGVLPMGVGTGTVEFVSFDAPWWVVVLLLGAVTGALSYVSGIAAARRLGARLASFVGLTEVLAAALLAWLLLGEAPQPVQLVGGVLVLVGVVLVKLAEPRRRSPSPSTRRLQPVA</sequence>
<dbReference type="Proteomes" id="UP001291912">
    <property type="component" value="Unassembled WGS sequence"/>
</dbReference>
<keyword evidence="3 6" id="KW-0812">Transmembrane</keyword>
<feature type="transmembrane region" description="Helical" evidence="6">
    <location>
        <begin position="49"/>
        <end position="69"/>
    </location>
</feature>
<comment type="subcellular location">
    <subcellularLocation>
        <location evidence="1">Membrane</location>
        <topology evidence="1">Multi-pass membrane protein</topology>
    </subcellularLocation>
</comment>
<gene>
    <name evidence="8" type="ORF">R2Q92_00295</name>
</gene>
<feature type="transmembrane region" description="Helical" evidence="6">
    <location>
        <begin position="12"/>
        <end position="29"/>
    </location>
</feature>
<keyword evidence="5 6" id="KW-0472">Membrane</keyword>
<reference evidence="8 9" key="1">
    <citation type="submission" date="2023-10" db="EMBL/GenBank/DDBJ databases">
        <title>Microbacterium xanthum sp. nov., isolated from seaweed.</title>
        <authorList>
            <person name="Lee S.D."/>
        </authorList>
    </citation>
    <scope>NUCLEOTIDE SEQUENCE [LARGE SCALE GENOMIC DNA]</scope>
    <source>
        <strain evidence="8 9">KCTC 19124</strain>
    </source>
</reference>
<dbReference type="InterPro" id="IPR000620">
    <property type="entry name" value="EamA_dom"/>
</dbReference>
<accession>A0ABU5N2E4</accession>
<evidence type="ECO:0000256" key="2">
    <source>
        <dbReference type="ARBA" id="ARBA00007362"/>
    </source>
</evidence>
<keyword evidence="4 6" id="KW-1133">Transmembrane helix</keyword>
<dbReference type="Gene3D" id="1.10.3730.20">
    <property type="match status" value="1"/>
</dbReference>
<name>A0ABU5N2E4_9MICO</name>
<dbReference type="SUPFAM" id="SSF103481">
    <property type="entry name" value="Multidrug resistance efflux transporter EmrE"/>
    <property type="match status" value="2"/>
</dbReference>
<keyword evidence="9" id="KW-1185">Reference proteome</keyword>
<comment type="similarity">
    <text evidence="2">Belongs to the EamA transporter family.</text>
</comment>
<feature type="transmembrane region" description="Helical" evidence="6">
    <location>
        <begin position="162"/>
        <end position="179"/>
    </location>
</feature>
<feature type="transmembrane region" description="Helical" evidence="6">
    <location>
        <begin position="229"/>
        <end position="249"/>
    </location>
</feature>
<dbReference type="Pfam" id="PF00892">
    <property type="entry name" value="EamA"/>
    <property type="match status" value="2"/>
</dbReference>
<feature type="domain" description="EamA" evidence="7">
    <location>
        <begin position="161"/>
        <end position="303"/>
    </location>
</feature>
<protein>
    <submittedName>
        <fullName evidence="8">DMT family transporter</fullName>
    </submittedName>
</protein>
<dbReference type="PANTHER" id="PTHR32322:SF2">
    <property type="entry name" value="EAMA DOMAIN-CONTAINING PROTEIN"/>
    <property type="match status" value="1"/>
</dbReference>
<evidence type="ECO:0000256" key="5">
    <source>
        <dbReference type="ARBA" id="ARBA00023136"/>
    </source>
</evidence>
<feature type="transmembrane region" description="Helical" evidence="6">
    <location>
        <begin position="132"/>
        <end position="156"/>
    </location>
</feature>
<evidence type="ECO:0000259" key="7">
    <source>
        <dbReference type="Pfam" id="PF00892"/>
    </source>
</evidence>
<organism evidence="8 9">
    <name type="scientific">Microbacterium aquimaris</name>
    <dbReference type="NCBI Taxonomy" id="459816"/>
    <lineage>
        <taxon>Bacteria</taxon>
        <taxon>Bacillati</taxon>
        <taxon>Actinomycetota</taxon>
        <taxon>Actinomycetes</taxon>
        <taxon>Micrococcales</taxon>
        <taxon>Microbacteriaceae</taxon>
        <taxon>Microbacterium</taxon>
    </lineage>
</organism>